<evidence type="ECO:0000313" key="2">
    <source>
        <dbReference type="Proteomes" id="UP000823405"/>
    </source>
</evidence>
<keyword evidence="2" id="KW-1185">Reference proteome</keyword>
<comment type="caution">
    <text evidence="1">The sequence shown here is derived from an EMBL/GenBank/DDBJ whole genome shotgun (WGS) entry which is preliminary data.</text>
</comment>
<dbReference type="EMBL" id="JAAAIN010000405">
    <property type="protein sequence ID" value="KAG0314981.1"/>
    <property type="molecule type" value="Genomic_DNA"/>
</dbReference>
<gene>
    <name evidence="1" type="ORF">BGZ97_008771</name>
</gene>
<organism evidence="1 2">
    <name type="scientific">Linnemannia gamsii</name>
    <dbReference type="NCBI Taxonomy" id="64522"/>
    <lineage>
        <taxon>Eukaryota</taxon>
        <taxon>Fungi</taxon>
        <taxon>Fungi incertae sedis</taxon>
        <taxon>Mucoromycota</taxon>
        <taxon>Mortierellomycotina</taxon>
        <taxon>Mortierellomycetes</taxon>
        <taxon>Mortierellales</taxon>
        <taxon>Mortierellaceae</taxon>
        <taxon>Linnemannia</taxon>
    </lineage>
</organism>
<reference evidence="1" key="1">
    <citation type="journal article" date="2020" name="Fungal Divers.">
        <title>Resolving the Mortierellaceae phylogeny through synthesis of multi-gene phylogenetics and phylogenomics.</title>
        <authorList>
            <person name="Vandepol N."/>
            <person name="Liber J."/>
            <person name="Desiro A."/>
            <person name="Na H."/>
            <person name="Kennedy M."/>
            <person name="Barry K."/>
            <person name="Grigoriev I.V."/>
            <person name="Miller A.N."/>
            <person name="O'Donnell K."/>
            <person name="Stajich J.E."/>
            <person name="Bonito G."/>
        </authorList>
    </citation>
    <scope>NUCLEOTIDE SEQUENCE</scope>
    <source>
        <strain evidence="1">NVP60</strain>
    </source>
</reference>
<protein>
    <submittedName>
        <fullName evidence="1">Uncharacterized protein</fullName>
    </submittedName>
</protein>
<proteinExistence type="predicted"/>
<dbReference type="OrthoDB" id="10592723at2759"/>
<sequence>MNELFVIDIPEENYTTIAAGQGKKEAIEVDDGDDALMLEDLDVKDKSIEGEEVEPEMLPLPEPRYRSYFETDENNPSGEYRPVEEYATTPRLPIVLTSATKYLKWTILTPSRVQSAHYDVVLGISTKRLNLDTVEAIIITVQYYPSRYTSAAKSEVINPQELRRLCSIETENDDICFRWKLHEKLVLFTDAQPITFAVEVKTWQDQPLDYGSIEFHYSEILTDSVAYYKDGELKLLQLWRFEEPQSVESQRSGQESDYPCQSHRSAGSLPNDTFQPYLVAWMQLPMADDYECCLSWDATQFAYVNLTRLYDPLNVMLDITNYTSFYKVDANYTQVPAGAIAGRGFRKFSVE</sequence>
<dbReference type="Proteomes" id="UP000823405">
    <property type="component" value="Unassembled WGS sequence"/>
</dbReference>
<evidence type="ECO:0000313" key="1">
    <source>
        <dbReference type="EMBL" id="KAG0314981.1"/>
    </source>
</evidence>
<dbReference type="AlphaFoldDB" id="A0A9P6RDG3"/>
<accession>A0A9P6RDG3</accession>
<name>A0A9P6RDG3_9FUNG</name>